<dbReference type="CDD" id="cd16514">
    <property type="entry name" value="RING-HC_LONFs_rpt2"/>
    <property type="match status" value="1"/>
</dbReference>
<dbReference type="SUPFAM" id="SSF57850">
    <property type="entry name" value="RING/U-box"/>
    <property type="match status" value="1"/>
</dbReference>
<keyword evidence="7" id="KW-1185">Reference proteome</keyword>
<dbReference type="InterPro" id="IPR013083">
    <property type="entry name" value="Znf_RING/FYVE/PHD"/>
</dbReference>
<dbReference type="GO" id="GO:0008270">
    <property type="term" value="F:zinc ion binding"/>
    <property type="evidence" value="ECO:0007669"/>
    <property type="project" value="UniProtKB-KW"/>
</dbReference>
<dbReference type="SMART" id="SM00464">
    <property type="entry name" value="LON"/>
    <property type="match status" value="1"/>
</dbReference>
<dbReference type="InterPro" id="IPR046336">
    <property type="entry name" value="Lon_prtase_N_sf"/>
</dbReference>
<protein>
    <submittedName>
        <fullName evidence="6">Uncharacterized protein</fullName>
    </submittedName>
</protein>
<dbReference type="PANTHER" id="PTHR23327">
    <property type="entry name" value="RING FINGER PROTEIN 127"/>
    <property type="match status" value="1"/>
</dbReference>
<dbReference type="InterPro" id="IPR011990">
    <property type="entry name" value="TPR-like_helical_dom_sf"/>
</dbReference>
<dbReference type="InterPro" id="IPR019734">
    <property type="entry name" value="TPR_rpt"/>
</dbReference>
<dbReference type="OrthoDB" id="264917at2759"/>
<evidence type="ECO:0000313" key="7">
    <source>
        <dbReference type="Proteomes" id="UP000650467"/>
    </source>
</evidence>
<dbReference type="AlphaFoldDB" id="A0A835T355"/>
<organism evidence="6 7">
    <name type="scientific">Chlamydomonas incerta</name>
    <dbReference type="NCBI Taxonomy" id="51695"/>
    <lineage>
        <taxon>Eukaryota</taxon>
        <taxon>Viridiplantae</taxon>
        <taxon>Chlorophyta</taxon>
        <taxon>core chlorophytes</taxon>
        <taxon>Chlorophyceae</taxon>
        <taxon>CS clade</taxon>
        <taxon>Chlamydomonadales</taxon>
        <taxon>Chlamydomonadaceae</taxon>
        <taxon>Chlamydomonas</taxon>
    </lineage>
</organism>
<dbReference type="PROSITE" id="PS50089">
    <property type="entry name" value="ZF_RING_2"/>
    <property type="match status" value="1"/>
</dbReference>
<dbReference type="Gene3D" id="1.25.40.10">
    <property type="entry name" value="Tetratricopeptide repeat domain"/>
    <property type="match status" value="1"/>
</dbReference>
<evidence type="ECO:0000256" key="3">
    <source>
        <dbReference type="SAM" id="MobiDB-lite"/>
    </source>
</evidence>
<dbReference type="Pfam" id="PF13923">
    <property type="entry name" value="zf-C3HC4_2"/>
    <property type="match status" value="1"/>
</dbReference>
<dbReference type="SMART" id="SM00184">
    <property type="entry name" value="RING"/>
    <property type="match status" value="1"/>
</dbReference>
<dbReference type="PROSITE" id="PS51787">
    <property type="entry name" value="LON_N"/>
    <property type="match status" value="1"/>
</dbReference>
<evidence type="ECO:0000256" key="2">
    <source>
        <dbReference type="PROSITE-ProRule" id="PRU00339"/>
    </source>
</evidence>
<feature type="compositionally biased region" description="Polar residues" evidence="3">
    <location>
        <begin position="1"/>
        <end position="10"/>
    </location>
</feature>
<dbReference type="InterPro" id="IPR001841">
    <property type="entry name" value="Znf_RING"/>
</dbReference>
<sequence length="620" mass="63815">MRKSGAGTNQGATGSGEAAATAAAAAAAGGEAGMGGACSSGGGGGGAGAAGSAGGGATAGNDTPSEAPQQDAAEREAMTAAKERGNKLFSSQLFGEAAAAYTEALRLARQPEDVAALLSNRSAAYASLSRMYRSRPARRSECAALFDLDPTSLAQMALKDADRAVAVRPDWAKAYSRQGTALFLLERYLQSRDAYLEGLALEPTSAALQEGLREVQGVLLGDGDGDGAAAAADGAPLGAAPAAAPAAAAAGGAATAAASAAATATAKRQRSLGAGAGRTELEDWDCCLCAKLLFEPVTTPCGHTFCKECFARAIDHKPRCPYCRAVLHVARDALPVTITLAHIISRAFPEEYEERRREVAGGGADAALDRTAAGGAATSPVGSPGAAGAAAGGAAAAPQQLTLPLFVMSLIMPGETMALNIFEPRYRLMVRRVMEGSRRLGMAQARRDRQEIEDVAVEAEILECTPQPDGRYYLELVGRRRLKLVSHGELDGYRLARCELLADAPLTGPEAAAVDALSAQVERQVDGLLSQLRPLAAGGGRLAGRLRVLLDGVGDRPPRQQAEKFSLWAATLAANVCPDLDKAPLLRLTDTRERLRAVERALGSRMEAAAGPGGQQCAVM</sequence>
<proteinExistence type="predicted"/>
<feature type="compositionally biased region" description="Gly residues" evidence="3">
    <location>
        <begin position="30"/>
        <end position="58"/>
    </location>
</feature>
<keyword evidence="1" id="KW-0862">Zinc</keyword>
<dbReference type="PROSITE" id="PS50005">
    <property type="entry name" value="TPR"/>
    <property type="match status" value="1"/>
</dbReference>
<dbReference type="InterPro" id="IPR015947">
    <property type="entry name" value="PUA-like_sf"/>
</dbReference>
<feature type="repeat" description="TPR" evidence="2">
    <location>
        <begin position="172"/>
        <end position="205"/>
    </location>
</feature>
<evidence type="ECO:0000256" key="1">
    <source>
        <dbReference type="PROSITE-ProRule" id="PRU00175"/>
    </source>
</evidence>
<dbReference type="GO" id="GO:0061630">
    <property type="term" value="F:ubiquitin protein ligase activity"/>
    <property type="evidence" value="ECO:0007669"/>
    <property type="project" value="TreeGrafter"/>
</dbReference>
<evidence type="ECO:0000259" key="5">
    <source>
        <dbReference type="PROSITE" id="PS51787"/>
    </source>
</evidence>
<feature type="region of interest" description="Disordered" evidence="3">
    <location>
        <begin position="1"/>
        <end position="81"/>
    </location>
</feature>
<dbReference type="Proteomes" id="UP000650467">
    <property type="component" value="Unassembled WGS sequence"/>
</dbReference>
<comment type="caution">
    <text evidence="6">The sequence shown here is derived from an EMBL/GenBank/DDBJ whole genome shotgun (WGS) entry which is preliminary data.</text>
</comment>
<dbReference type="EMBL" id="JAEHOC010000010">
    <property type="protein sequence ID" value="KAG2437948.1"/>
    <property type="molecule type" value="Genomic_DNA"/>
</dbReference>
<dbReference type="InterPro" id="IPR003111">
    <property type="entry name" value="Lon_prtase_N"/>
</dbReference>
<evidence type="ECO:0000313" key="6">
    <source>
        <dbReference type="EMBL" id="KAG2437948.1"/>
    </source>
</evidence>
<dbReference type="SMART" id="SM00028">
    <property type="entry name" value="TPR"/>
    <property type="match status" value="2"/>
</dbReference>
<dbReference type="GO" id="GO:0005737">
    <property type="term" value="C:cytoplasm"/>
    <property type="evidence" value="ECO:0007669"/>
    <property type="project" value="UniProtKB-ARBA"/>
</dbReference>
<name>A0A835T355_CHLIN</name>
<evidence type="ECO:0000259" key="4">
    <source>
        <dbReference type="PROSITE" id="PS50089"/>
    </source>
</evidence>
<dbReference type="Gene3D" id="2.30.130.40">
    <property type="entry name" value="LON domain-like"/>
    <property type="match status" value="1"/>
</dbReference>
<feature type="compositionally biased region" description="Low complexity" evidence="3">
    <location>
        <begin position="11"/>
        <end position="29"/>
    </location>
</feature>
<dbReference type="SUPFAM" id="SSF48452">
    <property type="entry name" value="TPR-like"/>
    <property type="match status" value="1"/>
</dbReference>
<accession>A0A835T355</accession>
<reference evidence="6" key="1">
    <citation type="journal article" date="2020" name="bioRxiv">
        <title>Comparative genomics of Chlamydomonas.</title>
        <authorList>
            <person name="Craig R.J."/>
            <person name="Hasan A.R."/>
            <person name="Ness R.W."/>
            <person name="Keightley P.D."/>
        </authorList>
    </citation>
    <scope>NUCLEOTIDE SEQUENCE</scope>
    <source>
        <strain evidence="6">SAG 7.73</strain>
    </source>
</reference>
<keyword evidence="1" id="KW-0479">Metal-binding</keyword>
<keyword evidence="1" id="KW-0863">Zinc-finger</keyword>
<dbReference type="Gene3D" id="3.30.40.10">
    <property type="entry name" value="Zinc/RING finger domain, C3HC4 (zinc finger)"/>
    <property type="match status" value="1"/>
</dbReference>
<dbReference type="PANTHER" id="PTHR23327:SF42">
    <property type="entry name" value="LON PEPTIDASE N-TERMINAL DOMAIN AND RING FINGER PROTEIN C14F5.10C"/>
    <property type="match status" value="1"/>
</dbReference>
<dbReference type="Pfam" id="PF02190">
    <property type="entry name" value="LON_substr_bdg"/>
    <property type="match status" value="1"/>
</dbReference>
<gene>
    <name evidence="6" type="ORF">HXX76_005563</name>
</gene>
<feature type="compositionally biased region" description="Basic and acidic residues" evidence="3">
    <location>
        <begin position="72"/>
        <end position="81"/>
    </location>
</feature>
<feature type="domain" description="RING-type" evidence="4">
    <location>
        <begin position="286"/>
        <end position="324"/>
    </location>
</feature>
<keyword evidence="2" id="KW-0802">TPR repeat</keyword>
<dbReference type="SUPFAM" id="SSF88697">
    <property type="entry name" value="PUA domain-like"/>
    <property type="match status" value="1"/>
</dbReference>
<feature type="domain" description="Lon N-terminal" evidence="5">
    <location>
        <begin position="400"/>
        <end position="606"/>
    </location>
</feature>